<protein>
    <submittedName>
        <fullName evidence="1">Uncharacterized protein</fullName>
    </submittedName>
</protein>
<gene>
    <name evidence="1" type="ORF">H2198_008340</name>
</gene>
<sequence>MALSSVTSTDTVRDEKPAIPVVHDGLKLLDLPLEIILAIEFYLAYENAIAFSLTCKYTYDLIFHQHKPTPKHHGREAQLLRLIERDLPAYLSCPIHERLYAWAPQKPKHYHCPLCISSRRTAWSDSLVICNKSCKSSFYGIFEPERRLMLRHTLLDTQYGISSRLLDHVCKKSHSKRANQVTPKIINDNLMLWRTHHVTARIDFKAWEDVSAFINNFNEAICLHSEIYLRPLLFTAIRYAKQRRDAMIDSTVPKTQPRAPTDKHWTCPVLFKCHMCATDFRLRMDQVSANEIIVQFDAYQDLGGLGELSIAQRQIFGVRHEGRHVVLKDSLKRERLVENLEDKYHRNEHDRAEDVANQRIDCATTPAPIPRYAAFLNHWIYYLRKQGEDRVKYFLDDMIPAEFQDEYSSIPFVPQKTERLEFKR</sequence>
<reference evidence="1" key="1">
    <citation type="submission" date="2022-10" db="EMBL/GenBank/DDBJ databases">
        <title>Culturing micro-colonial fungi from biological soil crusts in the Mojave desert and describing Neophaeococcomyces mojavensis, and introducing the new genera and species Taxawa tesnikishii.</title>
        <authorList>
            <person name="Kurbessoian T."/>
            <person name="Stajich J.E."/>
        </authorList>
    </citation>
    <scope>NUCLEOTIDE SEQUENCE</scope>
    <source>
        <strain evidence="1">JES_112</strain>
    </source>
</reference>
<proteinExistence type="predicted"/>
<keyword evidence="2" id="KW-1185">Reference proteome</keyword>
<comment type="caution">
    <text evidence="1">The sequence shown here is derived from an EMBL/GenBank/DDBJ whole genome shotgun (WGS) entry which is preliminary data.</text>
</comment>
<accession>A0ACC2ZXQ6</accession>
<name>A0ACC2ZXQ6_9EURO</name>
<evidence type="ECO:0000313" key="2">
    <source>
        <dbReference type="Proteomes" id="UP001172386"/>
    </source>
</evidence>
<dbReference type="EMBL" id="JAPDRQ010000200">
    <property type="protein sequence ID" value="KAJ9652419.1"/>
    <property type="molecule type" value="Genomic_DNA"/>
</dbReference>
<dbReference type="Proteomes" id="UP001172386">
    <property type="component" value="Unassembled WGS sequence"/>
</dbReference>
<evidence type="ECO:0000313" key="1">
    <source>
        <dbReference type="EMBL" id="KAJ9652419.1"/>
    </source>
</evidence>
<organism evidence="1 2">
    <name type="scientific">Neophaeococcomyces mojaviensis</name>
    <dbReference type="NCBI Taxonomy" id="3383035"/>
    <lineage>
        <taxon>Eukaryota</taxon>
        <taxon>Fungi</taxon>
        <taxon>Dikarya</taxon>
        <taxon>Ascomycota</taxon>
        <taxon>Pezizomycotina</taxon>
        <taxon>Eurotiomycetes</taxon>
        <taxon>Chaetothyriomycetidae</taxon>
        <taxon>Chaetothyriales</taxon>
        <taxon>Chaetothyriales incertae sedis</taxon>
        <taxon>Neophaeococcomyces</taxon>
    </lineage>
</organism>